<dbReference type="PANTHER" id="PTHR10953">
    <property type="entry name" value="UBIQUITIN-ACTIVATING ENZYME E1"/>
    <property type="match status" value="1"/>
</dbReference>
<dbReference type="InterPro" id="IPR000594">
    <property type="entry name" value="ThiF_NAD_FAD-bd"/>
</dbReference>
<dbReference type="GO" id="GO:0034727">
    <property type="term" value="P:piecemeal microautophagy of the nucleus"/>
    <property type="evidence" value="ECO:0007669"/>
    <property type="project" value="TreeGrafter"/>
</dbReference>
<dbReference type="AlphaFoldDB" id="A0A8K0GFV2"/>
<feature type="domain" description="Ubiquitin-like modifier-activating enzyme Atg7 N-terminal" evidence="12">
    <location>
        <begin position="7"/>
        <end position="315"/>
    </location>
</feature>
<feature type="active site" description="Glycyl thioester intermediate" evidence="9">
    <location>
        <position position="552"/>
    </location>
</feature>
<evidence type="ECO:0000256" key="9">
    <source>
        <dbReference type="PIRSR" id="PIRSR606285-1"/>
    </source>
</evidence>
<name>A0A8K0GFV2_IGNLU</name>
<evidence type="ECO:0000256" key="7">
    <source>
        <dbReference type="ARBA" id="ARBA00022927"/>
    </source>
</evidence>
<organism evidence="13 14">
    <name type="scientific">Ignelater luminosus</name>
    <name type="common">Cucubano</name>
    <name type="synonym">Pyrophorus luminosus</name>
    <dbReference type="NCBI Taxonomy" id="2038154"/>
    <lineage>
        <taxon>Eukaryota</taxon>
        <taxon>Metazoa</taxon>
        <taxon>Ecdysozoa</taxon>
        <taxon>Arthropoda</taxon>
        <taxon>Hexapoda</taxon>
        <taxon>Insecta</taxon>
        <taxon>Pterygota</taxon>
        <taxon>Neoptera</taxon>
        <taxon>Endopterygota</taxon>
        <taxon>Coleoptera</taxon>
        <taxon>Polyphaga</taxon>
        <taxon>Elateriformia</taxon>
        <taxon>Elateroidea</taxon>
        <taxon>Elateridae</taxon>
        <taxon>Agrypninae</taxon>
        <taxon>Pyrophorini</taxon>
        <taxon>Ignelater</taxon>
    </lineage>
</organism>
<keyword evidence="6 10" id="KW-0833">Ubl conjugation pathway</keyword>
<dbReference type="GO" id="GO:0032446">
    <property type="term" value="P:protein modification by small protein conjugation"/>
    <property type="evidence" value="ECO:0007669"/>
    <property type="project" value="TreeGrafter"/>
</dbReference>
<dbReference type="GO" id="GO:0019779">
    <property type="term" value="F:Atg8 activating enzyme activity"/>
    <property type="evidence" value="ECO:0007669"/>
    <property type="project" value="TreeGrafter"/>
</dbReference>
<evidence type="ECO:0000259" key="11">
    <source>
        <dbReference type="Pfam" id="PF00899"/>
    </source>
</evidence>
<evidence type="ECO:0000256" key="4">
    <source>
        <dbReference type="ARBA" id="ARBA00022448"/>
    </source>
</evidence>
<dbReference type="InterPro" id="IPR042522">
    <property type="entry name" value="Atg7_N_1"/>
</dbReference>
<dbReference type="GO" id="GO:0019778">
    <property type="term" value="F:Atg12 activating enzyme activity"/>
    <property type="evidence" value="ECO:0007669"/>
    <property type="project" value="TreeGrafter"/>
</dbReference>
<dbReference type="GO" id="GO:0015031">
    <property type="term" value="P:protein transport"/>
    <property type="evidence" value="ECO:0007669"/>
    <property type="project" value="UniProtKB-UniRule"/>
</dbReference>
<dbReference type="GO" id="GO:0000422">
    <property type="term" value="P:autophagy of mitochondrion"/>
    <property type="evidence" value="ECO:0007669"/>
    <property type="project" value="TreeGrafter"/>
</dbReference>
<evidence type="ECO:0000256" key="8">
    <source>
        <dbReference type="ARBA" id="ARBA00023006"/>
    </source>
</evidence>
<evidence type="ECO:0000256" key="10">
    <source>
        <dbReference type="RuleBase" id="RU366022"/>
    </source>
</evidence>
<dbReference type="EMBL" id="VTPC01002344">
    <property type="protein sequence ID" value="KAF2900207.1"/>
    <property type="molecule type" value="Genomic_DNA"/>
</dbReference>
<evidence type="ECO:0000313" key="13">
    <source>
        <dbReference type="EMBL" id="KAF2900207.1"/>
    </source>
</evidence>
<dbReference type="NCBIfam" id="TIGR01381">
    <property type="entry name" value="E1_like_apg7"/>
    <property type="match status" value="1"/>
</dbReference>
<comment type="similarity">
    <text evidence="1 10">Belongs to the ATG7 family.</text>
</comment>
<keyword evidence="4 10" id="KW-0813">Transport</keyword>
<evidence type="ECO:0000313" key="14">
    <source>
        <dbReference type="Proteomes" id="UP000801492"/>
    </source>
</evidence>
<dbReference type="InterPro" id="IPR035985">
    <property type="entry name" value="Ubiquitin-activating_enz"/>
</dbReference>
<accession>A0A8K0GFV2</accession>
<keyword evidence="14" id="KW-1185">Reference proteome</keyword>
<dbReference type="Pfam" id="PF16420">
    <property type="entry name" value="ATG7_N"/>
    <property type="match status" value="1"/>
</dbReference>
<reference evidence="13" key="1">
    <citation type="submission" date="2019-08" db="EMBL/GenBank/DDBJ databases">
        <title>The genome of the North American firefly Photinus pyralis.</title>
        <authorList>
            <consortium name="Photinus pyralis genome working group"/>
            <person name="Fallon T.R."/>
            <person name="Sander Lower S.E."/>
            <person name="Weng J.-K."/>
        </authorList>
    </citation>
    <scope>NUCLEOTIDE SEQUENCE</scope>
    <source>
        <strain evidence="13">TRF0915ILg1</strain>
        <tissue evidence="13">Whole body</tissue>
    </source>
</reference>
<gene>
    <name evidence="13" type="ORF">ILUMI_05981</name>
</gene>
<dbReference type="GO" id="GO:0000045">
    <property type="term" value="P:autophagosome assembly"/>
    <property type="evidence" value="ECO:0007669"/>
    <property type="project" value="TreeGrafter"/>
</dbReference>
<keyword evidence="5 10" id="KW-0963">Cytoplasm</keyword>
<dbReference type="PANTHER" id="PTHR10953:SF3">
    <property type="entry name" value="UBIQUITIN-LIKE MODIFIER-ACTIVATING ENZYME ATG7"/>
    <property type="match status" value="1"/>
</dbReference>
<proteinExistence type="inferred from homology"/>
<feature type="domain" description="THIF-type NAD/FAD binding fold" evidence="11">
    <location>
        <begin position="332"/>
        <end position="584"/>
    </location>
</feature>
<dbReference type="Gene3D" id="3.40.140.70">
    <property type="entry name" value="Ubiquitin-like modifier-activating enzyme ATG7 N-terminal domain"/>
    <property type="match status" value="1"/>
</dbReference>
<comment type="caution">
    <text evidence="13">The sequence shown here is derived from an EMBL/GenBank/DDBJ whole genome shotgun (WGS) entry which is preliminary data.</text>
</comment>
<dbReference type="Proteomes" id="UP000801492">
    <property type="component" value="Unassembled WGS sequence"/>
</dbReference>
<dbReference type="FunFam" id="3.40.140.70:FF:000001">
    <property type="entry name" value="Ubiquitin-like modifier-activating enzyme atg7"/>
    <property type="match status" value="1"/>
</dbReference>
<dbReference type="InterPro" id="IPR042523">
    <property type="entry name" value="Atg7_N_2"/>
</dbReference>
<evidence type="ECO:0000256" key="3">
    <source>
        <dbReference type="ARBA" id="ARBA00017647"/>
    </source>
</evidence>
<protein>
    <recommendedName>
        <fullName evidence="3 10">Ubiquitin-like modifier-activating enzyme ATG7</fullName>
    </recommendedName>
    <alternativeName>
        <fullName evidence="10">Autophagy-related protein 7</fullName>
    </alternativeName>
</protein>
<dbReference type="Gene3D" id="3.40.50.720">
    <property type="entry name" value="NAD(P)-binding Rossmann-like Domain"/>
    <property type="match status" value="1"/>
</dbReference>
<dbReference type="Pfam" id="PF00899">
    <property type="entry name" value="ThiF"/>
    <property type="match status" value="1"/>
</dbReference>
<dbReference type="FunFam" id="3.40.50.720:FF:000395">
    <property type="entry name" value="ubiquitin-like modifier-activating enzyme ATG7"/>
    <property type="match status" value="1"/>
</dbReference>
<dbReference type="GO" id="GO:0000407">
    <property type="term" value="C:phagophore assembly site"/>
    <property type="evidence" value="ECO:0007669"/>
    <property type="project" value="UniProtKB-SubCell"/>
</dbReference>
<evidence type="ECO:0000256" key="2">
    <source>
        <dbReference type="ARBA" id="ARBA00011738"/>
    </source>
</evidence>
<dbReference type="OrthoDB" id="338614at2759"/>
<evidence type="ECO:0000256" key="1">
    <source>
        <dbReference type="ARBA" id="ARBA00010931"/>
    </source>
</evidence>
<comment type="function">
    <text evidence="10">E1-like activating enzyme involved in the 2 ubiquitin-like systems required for autophagy.</text>
</comment>
<dbReference type="SUPFAM" id="SSF69572">
    <property type="entry name" value="Activating enzymes of the ubiquitin-like proteins"/>
    <property type="match status" value="1"/>
</dbReference>
<dbReference type="Gene3D" id="3.40.140.100">
    <property type="entry name" value="Ubiquitin-like modifier-activating enzyme ATG7 C-terminal domain"/>
    <property type="match status" value="1"/>
</dbReference>
<dbReference type="InterPro" id="IPR032197">
    <property type="entry name" value="Atg7_N"/>
</dbReference>
<evidence type="ECO:0000259" key="12">
    <source>
        <dbReference type="Pfam" id="PF16420"/>
    </source>
</evidence>
<keyword evidence="8 10" id="KW-0072">Autophagy</keyword>
<sequence length="692" mass="78907">MEKTKLLEYFPFSSSVNPSFWHKLTEIKLDIDKLNENSRKIWGYYSNLTFNACKIPLFEVDSTSFNTECNSQNNYLFAHGILLNKNTIEQFKDCNKTELIQNESRRVWNYIASGEALNNPSLLNFFFILSFADLKKYHYYYWFCFPAPPRISVNLLEIVSINSIFEKDMINRLSNNYQGLDQQQKSFFVINNSTTNLEILPIKSIRTLEVTSNLQEYYFAFSDSSTSSEHPGWFARNYIALLLYNCPFLSEKTINLLAFRLSRDGNEINCSSSIVFKIILPKINIQDINPENVWLGWERNERGKFGPRLCNMKTSIDPKCLAETSVDLNLKLMKWQLLPEINLEKIKHAKCLLLGSGTLGCSVARTLLGWGVRNITFVDNALVSFSNPVRQSLFIYEDCVKNRSKAEAAAERLKNIFPGVNSKGYNFSIPMPGHPVGESLLPQTKESVQILTDLISEHDIIFLLMDSRESRWLPTLLGTYFKKIVINAALGFDTYLIMRHGFRSENEEDIVVPETSMERVKSIPGHKLGCYFCNDVTAPGNSLKDRTLDQQCTVTRPGISAIAGALAVELAVSLLQHPNGAKAPAHYKIGNQELGEETHEECILGIVPHSIRGFLTTYTHVLPATEKYKHCVACSDIILDEYQKHGYDFLLRVFDSCKYLEDLTGLSEIHKEITDLEVWDLEDTTDGDEESE</sequence>
<dbReference type="InterPro" id="IPR045886">
    <property type="entry name" value="ThiF/MoeB/HesA"/>
</dbReference>
<dbReference type="InterPro" id="IPR006285">
    <property type="entry name" value="Atg7"/>
</dbReference>
<keyword evidence="7 10" id="KW-0653">Protein transport</keyword>
<comment type="subcellular location">
    <subcellularLocation>
        <location evidence="10">Cytoplasm</location>
    </subcellularLocation>
    <subcellularLocation>
        <location evidence="10">Preautophagosomal structure</location>
    </subcellularLocation>
</comment>
<comment type="subunit">
    <text evidence="2 10">Homodimer.</text>
</comment>
<dbReference type="GO" id="GO:0006995">
    <property type="term" value="P:cellular response to nitrogen starvation"/>
    <property type="evidence" value="ECO:0007669"/>
    <property type="project" value="TreeGrafter"/>
</dbReference>
<evidence type="ECO:0000256" key="6">
    <source>
        <dbReference type="ARBA" id="ARBA00022786"/>
    </source>
</evidence>
<evidence type="ECO:0000256" key="5">
    <source>
        <dbReference type="ARBA" id="ARBA00022490"/>
    </source>
</evidence>
<dbReference type="CDD" id="cd01486">
    <property type="entry name" value="Apg7"/>
    <property type="match status" value="1"/>
</dbReference>